<keyword evidence="3" id="KW-1185">Reference proteome</keyword>
<dbReference type="Pfam" id="PF01402">
    <property type="entry name" value="RHH_1"/>
    <property type="match status" value="1"/>
</dbReference>
<accession>A0ABT4H3G7</accession>
<dbReference type="CDD" id="cd22231">
    <property type="entry name" value="RHH_NikR_HicB-like"/>
    <property type="match status" value="1"/>
</dbReference>
<name>A0ABT4H3G7_PAEAL</name>
<comment type="caution">
    <text evidence="2">The sequence shown here is derived from an EMBL/GenBank/DDBJ whole genome shotgun (WGS) entry which is preliminary data.</text>
</comment>
<sequence length="122" mass="13782">MPENQQRVQVLFDSDLLKRIDAEAKKLGMNRSEFLRVAAETKLSNNAAEQGLDTVLRMMRKILSDELNPQFNRLAKMIAKDTKASATSMYMLLVMASQLNMDAKTMFSKSEEKAAGYLTSKE</sequence>
<dbReference type="RefSeq" id="WP_163979267.1">
    <property type="nucleotide sequence ID" value="NZ_JAMDNP010000057.1"/>
</dbReference>
<dbReference type="InterPro" id="IPR002145">
    <property type="entry name" value="CopG"/>
</dbReference>
<evidence type="ECO:0000313" key="3">
    <source>
        <dbReference type="Proteomes" id="UP001527181"/>
    </source>
</evidence>
<dbReference type="InterPro" id="IPR013321">
    <property type="entry name" value="Arc_rbn_hlx_hlx"/>
</dbReference>
<dbReference type="Proteomes" id="UP001527181">
    <property type="component" value="Unassembled WGS sequence"/>
</dbReference>
<dbReference type="InterPro" id="IPR010985">
    <property type="entry name" value="Ribbon_hlx_hlx"/>
</dbReference>
<evidence type="ECO:0000259" key="1">
    <source>
        <dbReference type="Pfam" id="PF01402"/>
    </source>
</evidence>
<dbReference type="EMBL" id="JAMDNP010000057">
    <property type="protein sequence ID" value="MCY9763518.1"/>
    <property type="molecule type" value="Genomic_DNA"/>
</dbReference>
<dbReference type="SUPFAM" id="SSF47598">
    <property type="entry name" value="Ribbon-helix-helix"/>
    <property type="match status" value="1"/>
</dbReference>
<proteinExistence type="predicted"/>
<reference evidence="2 3" key="1">
    <citation type="submission" date="2022-05" db="EMBL/GenBank/DDBJ databases">
        <title>Genome Sequencing of Bee-Associated Microbes.</title>
        <authorList>
            <person name="Dunlap C."/>
        </authorList>
    </citation>
    <scope>NUCLEOTIDE SEQUENCE [LARGE SCALE GENOMIC DNA]</scope>
    <source>
        <strain evidence="2 3">NRRL B-04010</strain>
    </source>
</reference>
<dbReference type="Gene3D" id="1.10.1220.10">
    <property type="entry name" value="Met repressor-like"/>
    <property type="match status" value="1"/>
</dbReference>
<evidence type="ECO:0000313" key="2">
    <source>
        <dbReference type="EMBL" id="MCY9763518.1"/>
    </source>
</evidence>
<protein>
    <submittedName>
        <fullName evidence="2">Ribbon-helix-helix domain-containing protein</fullName>
    </submittedName>
</protein>
<feature type="domain" description="Ribbon-helix-helix protein CopG" evidence="1">
    <location>
        <begin position="7"/>
        <end position="42"/>
    </location>
</feature>
<organism evidence="2 3">
    <name type="scientific">Paenibacillus alvei</name>
    <name type="common">Bacillus alvei</name>
    <dbReference type="NCBI Taxonomy" id="44250"/>
    <lineage>
        <taxon>Bacteria</taxon>
        <taxon>Bacillati</taxon>
        <taxon>Bacillota</taxon>
        <taxon>Bacilli</taxon>
        <taxon>Bacillales</taxon>
        <taxon>Paenibacillaceae</taxon>
        <taxon>Paenibacillus</taxon>
    </lineage>
</organism>
<gene>
    <name evidence="2" type="ORF">M5X12_23700</name>
</gene>